<proteinExistence type="predicted"/>
<gene>
    <name evidence="1" type="ORF">HMPREF0645_2101</name>
</gene>
<keyword evidence="2" id="KW-1185">Reference proteome</keyword>
<dbReference type="Proteomes" id="UP000003160">
    <property type="component" value="Unassembled WGS sequence"/>
</dbReference>
<sequence length="61" mass="7214">MPPKTLYRGISPNAVAKIQLIFERTNILAYNFSINFKQEDHIQGTEVMMSIKHHRHRIMTF</sequence>
<dbReference type="AlphaFoldDB" id="D1PYR6"/>
<dbReference type="HOGENOM" id="CLU_2918794_0_0_10"/>
<evidence type="ECO:0000313" key="2">
    <source>
        <dbReference type="Proteomes" id="UP000003160"/>
    </source>
</evidence>
<organism evidence="1 2">
    <name type="scientific">Hallella bergensis DSM 17361</name>
    <dbReference type="NCBI Taxonomy" id="585502"/>
    <lineage>
        <taxon>Bacteria</taxon>
        <taxon>Pseudomonadati</taxon>
        <taxon>Bacteroidota</taxon>
        <taxon>Bacteroidia</taxon>
        <taxon>Bacteroidales</taxon>
        <taxon>Prevotellaceae</taxon>
        <taxon>Hallella</taxon>
    </lineage>
</organism>
<comment type="caution">
    <text evidence="1">The sequence shown here is derived from an EMBL/GenBank/DDBJ whole genome shotgun (WGS) entry which is preliminary data.</text>
</comment>
<protein>
    <submittedName>
        <fullName evidence="1">Uncharacterized protein</fullName>
    </submittedName>
</protein>
<accession>D1PYR6</accession>
<dbReference type="EMBL" id="ACKS01000079">
    <property type="protein sequence ID" value="EFA43505.1"/>
    <property type="molecule type" value="Genomic_DNA"/>
</dbReference>
<name>D1PYR6_9BACT</name>
<reference evidence="1 2" key="1">
    <citation type="submission" date="2009-10" db="EMBL/GenBank/DDBJ databases">
        <authorList>
            <person name="Qin X."/>
            <person name="Bachman B."/>
            <person name="Battles P."/>
            <person name="Bell A."/>
            <person name="Bess C."/>
            <person name="Bickham C."/>
            <person name="Chaboub L."/>
            <person name="Chen D."/>
            <person name="Coyle M."/>
            <person name="Deiros D.R."/>
            <person name="Dinh H."/>
            <person name="Forbes L."/>
            <person name="Fowler G."/>
            <person name="Francisco L."/>
            <person name="Fu Q."/>
            <person name="Gubbala S."/>
            <person name="Hale W."/>
            <person name="Han Y."/>
            <person name="Hemphill L."/>
            <person name="Highlander S.K."/>
            <person name="Hirani K."/>
            <person name="Hogues M."/>
            <person name="Jackson L."/>
            <person name="Jakkamsetti A."/>
            <person name="Javaid M."/>
            <person name="Jiang H."/>
            <person name="Korchina V."/>
            <person name="Kovar C."/>
            <person name="Lara F."/>
            <person name="Lee S."/>
            <person name="Mata R."/>
            <person name="Mathew T."/>
            <person name="Moen C."/>
            <person name="Morales K."/>
            <person name="Munidasa M."/>
            <person name="Nazareth L."/>
            <person name="Ngo R."/>
            <person name="Nguyen L."/>
            <person name="Okwuonu G."/>
            <person name="Ongeri F."/>
            <person name="Patil S."/>
            <person name="Petrosino J."/>
            <person name="Pham C."/>
            <person name="Pham P."/>
            <person name="Pu L.-L."/>
            <person name="Puazo M."/>
            <person name="Raj R."/>
            <person name="Reid J."/>
            <person name="Rouhana J."/>
            <person name="Saada N."/>
            <person name="Shang Y."/>
            <person name="Simmons D."/>
            <person name="Thornton R."/>
            <person name="Warren J."/>
            <person name="Weissenberger G."/>
            <person name="Zhang J."/>
            <person name="Zhang L."/>
            <person name="Zhou C."/>
            <person name="Zhu D."/>
            <person name="Muzny D."/>
            <person name="Worley K."/>
            <person name="Gibbs R."/>
        </authorList>
    </citation>
    <scope>NUCLEOTIDE SEQUENCE [LARGE SCALE GENOMIC DNA]</scope>
    <source>
        <strain evidence="1 2">DSM 17361</strain>
    </source>
</reference>
<evidence type="ECO:0000313" key="1">
    <source>
        <dbReference type="EMBL" id="EFA43505.1"/>
    </source>
</evidence>